<reference evidence="2 3" key="1">
    <citation type="submission" date="2024-06" db="EMBL/GenBank/DDBJ databases">
        <title>The Natural Products Discovery Center: Release of the First 8490 Sequenced Strains for Exploring Actinobacteria Biosynthetic Diversity.</title>
        <authorList>
            <person name="Kalkreuter E."/>
            <person name="Kautsar S.A."/>
            <person name="Yang D."/>
            <person name="Bader C.D."/>
            <person name="Teijaro C.N."/>
            <person name="Fluegel L."/>
            <person name="Davis C.M."/>
            <person name="Simpson J.R."/>
            <person name="Lauterbach L."/>
            <person name="Steele A.D."/>
            <person name="Gui C."/>
            <person name="Meng S."/>
            <person name="Li G."/>
            <person name="Viehrig K."/>
            <person name="Ye F."/>
            <person name="Su P."/>
            <person name="Kiefer A.F."/>
            <person name="Nichols A."/>
            <person name="Cepeda A.J."/>
            <person name="Yan W."/>
            <person name="Fan B."/>
            <person name="Jiang Y."/>
            <person name="Adhikari A."/>
            <person name="Zheng C.-J."/>
            <person name="Schuster L."/>
            <person name="Cowan T.M."/>
            <person name="Smanski M.J."/>
            <person name="Chevrette M.G."/>
            <person name="De Carvalho L.P.S."/>
            <person name="Shen B."/>
        </authorList>
    </citation>
    <scope>NUCLEOTIDE SEQUENCE [LARGE SCALE GENOMIC DNA]</scope>
    <source>
        <strain evidence="2 3">NPDC052347</strain>
    </source>
</reference>
<evidence type="ECO:0000313" key="3">
    <source>
        <dbReference type="Proteomes" id="UP001552594"/>
    </source>
</evidence>
<evidence type="ECO:0000313" key="2">
    <source>
        <dbReference type="EMBL" id="MEV5505338.1"/>
    </source>
</evidence>
<accession>A0ABV3JRL9</accession>
<name>A0ABV3JRL9_STRON</name>
<proteinExistence type="predicted"/>
<dbReference type="Proteomes" id="UP001552594">
    <property type="component" value="Unassembled WGS sequence"/>
</dbReference>
<keyword evidence="3" id="KW-1185">Reference proteome</keyword>
<dbReference type="Pfam" id="PF11716">
    <property type="entry name" value="MDMPI_N"/>
    <property type="match status" value="1"/>
</dbReference>
<dbReference type="InterPro" id="IPR017520">
    <property type="entry name" value="CHP03086"/>
</dbReference>
<dbReference type="Gene3D" id="1.20.120.450">
    <property type="entry name" value="dinb family like domain"/>
    <property type="match status" value="1"/>
</dbReference>
<dbReference type="InterPro" id="IPR017517">
    <property type="entry name" value="Maleyloyr_isom"/>
</dbReference>
<dbReference type="SUPFAM" id="SSF109854">
    <property type="entry name" value="DinB/YfiT-like putative metalloenzymes"/>
    <property type="match status" value="1"/>
</dbReference>
<dbReference type="NCBIfam" id="TIGR03086">
    <property type="entry name" value="TIGR03086 family metal-binding protein"/>
    <property type="match status" value="1"/>
</dbReference>
<gene>
    <name evidence="2" type="ORF">AB0L16_02535</name>
</gene>
<dbReference type="NCBIfam" id="TIGR03083">
    <property type="entry name" value="maleylpyruvate isomerase family mycothiol-dependent enzyme"/>
    <property type="match status" value="1"/>
</dbReference>
<comment type="caution">
    <text evidence="2">The sequence shown here is derived from an EMBL/GenBank/DDBJ whole genome shotgun (WGS) entry which is preliminary data.</text>
</comment>
<dbReference type="RefSeq" id="WP_109278518.1">
    <property type="nucleotide sequence ID" value="NZ_JBFAUK010000002.1"/>
</dbReference>
<sequence length="194" mass="21189">MTDSRRTLLARHREALDLFTERVRAIRPDQWRRGTPCSEWTVRDLVNHLTVEQLWVPPLLDGASIEEIGDSLSGDRLGKRPAAAWAEAAEAAHAAFAARGALGRTVELSYGPTGAEAYCSQMTADAIVHSWDLSRAIGAEERPSKALTEFAVREFGPYAGDLSESGVFGEPVPAPPDADAWEDLLARLGRRPRA</sequence>
<protein>
    <submittedName>
        <fullName evidence="2">TIGR03086 family metal-binding protein</fullName>
    </submittedName>
</protein>
<feature type="domain" description="Mycothiol-dependent maleylpyruvate isomerase metal-binding" evidence="1">
    <location>
        <begin position="13"/>
        <end position="133"/>
    </location>
</feature>
<dbReference type="InterPro" id="IPR024344">
    <property type="entry name" value="MDMPI_metal-binding"/>
</dbReference>
<evidence type="ECO:0000259" key="1">
    <source>
        <dbReference type="Pfam" id="PF11716"/>
    </source>
</evidence>
<dbReference type="InterPro" id="IPR034660">
    <property type="entry name" value="DinB/YfiT-like"/>
</dbReference>
<dbReference type="EMBL" id="JBFAUK010000002">
    <property type="protein sequence ID" value="MEV5505338.1"/>
    <property type="molecule type" value="Genomic_DNA"/>
</dbReference>
<organism evidence="2 3">
    <name type="scientific">Streptomyces orinoci</name>
    <name type="common">Streptoverticillium orinoci</name>
    <dbReference type="NCBI Taxonomy" id="67339"/>
    <lineage>
        <taxon>Bacteria</taxon>
        <taxon>Bacillati</taxon>
        <taxon>Actinomycetota</taxon>
        <taxon>Actinomycetes</taxon>
        <taxon>Kitasatosporales</taxon>
        <taxon>Streptomycetaceae</taxon>
        <taxon>Streptomyces</taxon>
    </lineage>
</organism>